<organism evidence="3 4">
    <name type="scientific">Saliphagus infecundisoli</name>
    <dbReference type="NCBI Taxonomy" id="1849069"/>
    <lineage>
        <taxon>Archaea</taxon>
        <taxon>Methanobacteriati</taxon>
        <taxon>Methanobacteriota</taxon>
        <taxon>Stenosarchaea group</taxon>
        <taxon>Halobacteria</taxon>
        <taxon>Halobacteriales</taxon>
        <taxon>Natrialbaceae</taxon>
        <taxon>Saliphagus</taxon>
    </lineage>
</organism>
<name>A0ABD5QA25_9EURY</name>
<dbReference type="InterPro" id="IPR055767">
    <property type="entry name" value="DUF7343"/>
</dbReference>
<dbReference type="Proteomes" id="UP001595925">
    <property type="component" value="Unassembled WGS sequence"/>
</dbReference>
<keyword evidence="4" id="KW-1185">Reference proteome</keyword>
<dbReference type="AlphaFoldDB" id="A0ABD5QA25"/>
<dbReference type="RefSeq" id="WP_114577807.1">
    <property type="nucleotide sequence ID" value="NZ_JAIVEF010000012.1"/>
</dbReference>
<proteinExistence type="predicted"/>
<protein>
    <submittedName>
        <fullName evidence="3">Helix-turn-helix transcriptional regulator</fullName>
    </submittedName>
</protein>
<evidence type="ECO:0000313" key="4">
    <source>
        <dbReference type="Proteomes" id="UP001595925"/>
    </source>
</evidence>
<dbReference type="EMBL" id="JBHSJG010000004">
    <property type="protein sequence ID" value="MFC4986374.1"/>
    <property type="molecule type" value="Genomic_DNA"/>
</dbReference>
<sequence>MVLDTLRSLLADLREREPADVSSENTTEAGHESYYADRVEYGVNDRDLPEDDRVLRLLVERGGRVERSTIVGETGWSEERLEACLDRMEREGQVSAIDVGGRRVVCRRGFEPKGYRPHLTSD</sequence>
<gene>
    <name evidence="3" type="ORF">ACFPFO_01000</name>
</gene>
<evidence type="ECO:0000256" key="1">
    <source>
        <dbReference type="SAM" id="MobiDB-lite"/>
    </source>
</evidence>
<evidence type="ECO:0000313" key="3">
    <source>
        <dbReference type="EMBL" id="MFC4986374.1"/>
    </source>
</evidence>
<accession>A0ABD5QA25</accession>
<evidence type="ECO:0000259" key="2">
    <source>
        <dbReference type="Pfam" id="PF24034"/>
    </source>
</evidence>
<feature type="domain" description="DUF7343" evidence="2">
    <location>
        <begin position="49"/>
        <end position="105"/>
    </location>
</feature>
<feature type="region of interest" description="Disordered" evidence="1">
    <location>
        <begin position="14"/>
        <end position="34"/>
    </location>
</feature>
<dbReference type="Pfam" id="PF24034">
    <property type="entry name" value="DUF7343"/>
    <property type="match status" value="1"/>
</dbReference>
<reference evidence="3 4" key="1">
    <citation type="journal article" date="2019" name="Int. J. Syst. Evol. Microbiol.">
        <title>The Global Catalogue of Microorganisms (GCM) 10K type strain sequencing project: providing services to taxonomists for standard genome sequencing and annotation.</title>
        <authorList>
            <consortium name="The Broad Institute Genomics Platform"/>
            <consortium name="The Broad Institute Genome Sequencing Center for Infectious Disease"/>
            <person name="Wu L."/>
            <person name="Ma J."/>
        </authorList>
    </citation>
    <scope>NUCLEOTIDE SEQUENCE [LARGE SCALE GENOMIC DNA]</scope>
    <source>
        <strain evidence="3 4">CGMCC 1.15824</strain>
    </source>
</reference>
<comment type="caution">
    <text evidence="3">The sequence shown here is derived from an EMBL/GenBank/DDBJ whole genome shotgun (WGS) entry which is preliminary data.</text>
</comment>